<feature type="domain" description="IFT121-like zinc finger" evidence="9">
    <location>
        <begin position="1116"/>
        <end position="1158"/>
    </location>
</feature>
<feature type="domain" description="IFT121 second beta-propeller" evidence="11">
    <location>
        <begin position="332"/>
        <end position="647"/>
    </location>
</feature>
<dbReference type="InParanoid" id="B3S216"/>
<dbReference type="Pfam" id="PF23145">
    <property type="entry name" value="Zf_2nd_IFT121"/>
    <property type="match status" value="1"/>
</dbReference>
<protein>
    <recommendedName>
        <fullName evidence="16">Anaphase-promoting complex subunit 4 WD40 domain-containing protein</fullName>
    </recommendedName>
</protein>
<dbReference type="eggNOG" id="KOG2041">
    <property type="taxonomic scope" value="Eukaryota"/>
</dbReference>
<evidence type="ECO:0008006" key="16">
    <source>
        <dbReference type="Google" id="ProtNLM"/>
    </source>
</evidence>
<proteinExistence type="predicted"/>
<dbReference type="AlphaFoldDB" id="B3S216"/>
<evidence type="ECO:0000256" key="1">
    <source>
        <dbReference type="ARBA" id="ARBA00004120"/>
    </source>
</evidence>
<dbReference type="RefSeq" id="XP_002114513.1">
    <property type="nucleotide sequence ID" value="XM_002114477.1"/>
</dbReference>
<evidence type="ECO:0000256" key="3">
    <source>
        <dbReference type="ARBA" id="ARBA00022574"/>
    </source>
</evidence>
<dbReference type="PhylomeDB" id="B3S216"/>
<dbReference type="EMBL" id="DS985247">
    <property type="protein sequence ID" value="EDV23603.1"/>
    <property type="molecule type" value="Genomic_DNA"/>
</dbReference>
<dbReference type="Proteomes" id="UP000009022">
    <property type="component" value="Unassembled WGS sequence"/>
</dbReference>
<keyword evidence="6" id="KW-0969">Cilium</keyword>
<dbReference type="Gene3D" id="2.130.10.10">
    <property type="entry name" value="YVTN repeat-like/Quinoprotein amine dehydrogenase"/>
    <property type="match status" value="2"/>
</dbReference>
<dbReference type="SUPFAM" id="SSF82171">
    <property type="entry name" value="DPP6 N-terminal domain-like"/>
    <property type="match status" value="1"/>
</dbReference>
<dbReference type="Pfam" id="PF25170">
    <property type="entry name" value="TPR_WDR35"/>
    <property type="match status" value="1"/>
</dbReference>
<dbReference type="GO" id="GO:0005930">
    <property type="term" value="C:axoneme"/>
    <property type="evidence" value="ECO:0000318"/>
    <property type="project" value="GO_Central"/>
</dbReference>
<evidence type="ECO:0000313" key="14">
    <source>
        <dbReference type="EMBL" id="EDV23603.1"/>
    </source>
</evidence>
<dbReference type="KEGG" id="tad:TRIADDRAFT_50569"/>
<dbReference type="PANTHER" id="PTHR12764">
    <property type="entry name" value="WD REPEAT DOMAIN-RELATED"/>
    <property type="match status" value="1"/>
</dbReference>
<dbReference type="Pfam" id="PF25768">
    <property type="entry name" value="TPR_IFT121"/>
    <property type="match status" value="1"/>
</dbReference>
<dbReference type="OMA" id="VWAMCWA"/>
<feature type="domain" description="IFT80/172/WDR35 TPR" evidence="10">
    <location>
        <begin position="680"/>
        <end position="767"/>
    </location>
</feature>
<evidence type="ECO:0000259" key="12">
    <source>
        <dbReference type="Pfam" id="PF24797"/>
    </source>
</evidence>
<evidence type="ECO:0000256" key="5">
    <source>
        <dbReference type="ARBA" id="ARBA00022794"/>
    </source>
</evidence>
<dbReference type="Pfam" id="PF23390">
    <property type="entry name" value="Beta-prop_WDR35_2nd"/>
    <property type="match status" value="1"/>
</dbReference>
<dbReference type="InterPro" id="IPR056170">
    <property type="entry name" value="Znf_IFT121-like"/>
</dbReference>
<comment type="subcellular location">
    <subcellularLocation>
        <location evidence="1">Cytoplasm</location>
        <location evidence="1">Cytoskeleton</location>
        <location evidence="1">Cilium basal body</location>
    </subcellularLocation>
</comment>
<evidence type="ECO:0000256" key="4">
    <source>
        <dbReference type="ARBA" id="ARBA00022737"/>
    </source>
</evidence>
<dbReference type="GO" id="GO:0060271">
    <property type="term" value="P:cilium assembly"/>
    <property type="evidence" value="ECO:0007669"/>
    <property type="project" value="InterPro"/>
</dbReference>
<dbReference type="GeneID" id="6755726"/>
<dbReference type="OrthoDB" id="10260567at2759"/>
<evidence type="ECO:0000256" key="6">
    <source>
        <dbReference type="ARBA" id="ARBA00023069"/>
    </source>
</evidence>
<dbReference type="FunFam" id="1.25.40.470:FF:000004">
    <property type="entry name" value="WD repeat-containing protein 35"/>
    <property type="match status" value="1"/>
</dbReference>
<feature type="domain" description="IFT121/TULP4 N-terminal" evidence="12">
    <location>
        <begin position="1"/>
        <end position="327"/>
    </location>
</feature>
<dbReference type="InterPro" id="IPR039857">
    <property type="entry name" value="Ift122/121"/>
</dbReference>
<evidence type="ECO:0000313" key="15">
    <source>
        <dbReference type="Proteomes" id="UP000009022"/>
    </source>
</evidence>
<dbReference type="STRING" id="10228.B3S216"/>
<accession>B3S216</accession>
<dbReference type="CTD" id="6755726"/>
<dbReference type="InterPro" id="IPR057979">
    <property type="entry name" value="TPR_IFT121"/>
</dbReference>
<keyword evidence="4" id="KW-0677">Repeat</keyword>
<feature type="domain" description="IFT121-like TPR repeats" evidence="13">
    <location>
        <begin position="987"/>
        <end position="1086"/>
    </location>
</feature>
<keyword evidence="8" id="KW-0966">Cell projection</keyword>
<dbReference type="FunFam" id="2.130.10.10:FF:001708">
    <property type="entry name" value="WD repeat-containing protein 35"/>
    <property type="match status" value="1"/>
</dbReference>
<evidence type="ECO:0000256" key="7">
    <source>
        <dbReference type="ARBA" id="ARBA00023212"/>
    </source>
</evidence>
<reference evidence="14 15" key="1">
    <citation type="journal article" date="2008" name="Nature">
        <title>The Trichoplax genome and the nature of placozoans.</title>
        <authorList>
            <person name="Srivastava M."/>
            <person name="Begovic E."/>
            <person name="Chapman J."/>
            <person name="Putnam N.H."/>
            <person name="Hellsten U."/>
            <person name="Kawashima T."/>
            <person name="Kuo A."/>
            <person name="Mitros T."/>
            <person name="Salamov A."/>
            <person name="Carpenter M.L."/>
            <person name="Signorovitch A.Y."/>
            <person name="Moreno M.A."/>
            <person name="Kamm K."/>
            <person name="Grimwood J."/>
            <person name="Schmutz J."/>
            <person name="Shapiro H."/>
            <person name="Grigoriev I.V."/>
            <person name="Buss L.W."/>
            <person name="Schierwater B."/>
            <person name="Dellaporta S.L."/>
            <person name="Rokhsar D.S."/>
        </authorList>
    </citation>
    <scope>NUCLEOTIDE SEQUENCE [LARGE SCALE GENOMIC DNA]</scope>
    <source>
        <strain evidence="14 15">Grell-BS-1999</strain>
    </source>
</reference>
<keyword evidence="5" id="KW-0970">Cilium biogenesis/degradation</keyword>
<organism evidence="14 15">
    <name type="scientific">Trichoplax adhaerens</name>
    <name type="common">Trichoplax reptans</name>
    <dbReference type="NCBI Taxonomy" id="10228"/>
    <lineage>
        <taxon>Eukaryota</taxon>
        <taxon>Metazoa</taxon>
        <taxon>Placozoa</taxon>
        <taxon>Uniplacotomia</taxon>
        <taxon>Trichoplacea</taxon>
        <taxon>Trichoplacidae</taxon>
        <taxon>Trichoplax</taxon>
    </lineage>
</organism>
<dbReference type="GO" id="GO:0030991">
    <property type="term" value="C:intraciliary transport particle A"/>
    <property type="evidence" value="ECO:0000318"/>
    <property type="project" value="GO_Central"/>
</dbReference>
<dbReference type="InterPro" id="IPR056159">
    <property type="entry name" value="Beta-prop_IFT121_TULP_N"/>
</dbReference>
<dbReference type="PIRSF" id="PIRSF037536">
    <property type="entry name" value="WD_repeat_p35"/>
    <property type="match status" value="1"/>
</dbReference>
<keyword evidence="7" id="KW-0206">Cytoskeleton</keyword>
<evidence type="ECO:0000256" key="2">
    <source>
        <dbReference type="ARBA" id="ARBA00022490"/>
    </source>
</evidence>
<dbReference type="InterPro" id="IPR036322">
    <property type="entry name" value="WD40_repeat_dom_sf"/>
</dbReference>
<dbReference type="HOGENOM" id="CLU_004048_1_0_1"/>
<dbReference type="Pfam" id="PF23387">
    <property type="entry name" value="TPR_IFT80_172"/>
    <property type="match status" value="1"/>
</dbReference>
<dbReference type="InterPro" id="IPR015943">
    <property type="entry name" value="WD40/YVTN_repeat-like_dom_sf"/>
</dbReference>
<dbReference type="Pfam" id="PF24797">
    <property type="entry name" value="Beta-prop_WDR35_TULP_N"/>
    <property type="match status" value="1"/>
</dbReference>
<evidence type="ECO:0000259" key="13">
    <source>
        <dbReference type="Pfam" id="PF25768"/>
    </source>
</evidence>
<keyword evidence="3" id="KW-0853">WD repeat</keyword>
<evidence type="ECO:0000256" key="8">
    <source>
        <dbReference type="ARBA" id="ARBA00023273"/>
    </source>
</evidence>
<dbReference type="InterPro" id="IPR017233">
    <property type="entry name" value="WDR35"/>
</dbReference>
<keyword evidence="2" id="KW-0963">Cytoplasm</keyword>
<name>B3S216_TRIAD</name>
<dbReference type="FunCoup" id="B3S216">
    <property type="interactions" value="672"/>
</dbReference>
<dbReference type="Gene3D" id="1.25.40.470">
    <property type="match status" value="1"/>
</dbReference>
<dbReference type="InterPro" id="IPR056158">
    <property type="entry name" value="Beta-prop_IFT121_2nd"/>
</dbReference>
<dbReference type="InterPro" id="IPR056157">
    <property type="entry name" value="TPR_IFT80_172_dom"/>
</dbReference>
<sequence length="1171" mass="134070">MFIYLSKKIAIPNNTNLRCLSWNHEQGYIACGGEDGLLKVLKLDIQSDNKVKGLAAPSNLSMNQTLEGHGGSVEVVVWNMEHMKLTSSDQFGLIIVWTLYKGQWYEEMVNNRNKSVVKDMKWNFDGGKICIIYEDGAVIVGSVDGNRIWGKELKIQLSWVEVRIYNRINLGFFSVNGEIHIYDNNGNFTSKLVNYCCSDTSCVIAGLNWYNGSEGYIEQECHSLVACYDNGKMQLMKSETDENPIIIDTGLSISTVQWNHTGSVLAVGGLQQNQEKETNVVLFYTPFGDHLRTLRIPGKKLADLSWDGDGLRLSLAIDSYIYFANIRPDYKWGYCGNTVVYAFNKPDRQDSSVVFWETKNKECIVKYIKNLLGITAYGDYCLISTKAPDGSGQYVLILSNAIGTPLETKYIDIKPEYAAITDTHIIVASKEAFYSWQFKTPKKLTSLDLAGTSNKRKDNRERLYHIDDVPSGTGERQSDSKRAREKTKDPICCICASSELLIVGRESGTIHRYSLPHLALEMKNMLKCRPYRLSLNCNSTRLAFIDISGILSFFDLDIVSSDGEKGEQLSFERKDVWDMKWAEDRPDLFAMTEKTRMYIFRNMDPEEPITSSGYICKFNDLEVRSVLLDEVFKDPDNPTNNLILDIETRSLRDTRELLAQSEVGIGDSYQFIEENPHPRLWRLLAEYSLSNLDLKIAEKAFVRYLDYQGIQFVKSLHKLDSEKKKLAEISAYFKRFDEAESYYFDMDRRDLAIDMRVKLGDWFRVSQLLKTEGGGGDDNLVRQSHNAIGDYYADRHRWRDAIRQYVVGHNQNRLAECYYMLEDFEGLDNLMNSVPENHPLLAEIGNMFFTVGMCEPAVRSYMKCGKIKMAIDTCVNLNQWDQAVNLARANNMKEIDNLLAKYASHLLEKSKVLNAIELYRKASRHVQAAKLLYQLAKESAAVGNKPMRTKKLYTILCITVLQKLLELKFFSLFVDGDSMDGDTKTMDNAWRGAEAFHFYLLAQRQLYDGQFDAAMKTALHLRDFEDFIDSERVYSLLVLASISNKCYGIASKAFIKLESMESFTDSQRQSYEDLALDIFSRHPPKDIRNNKAECSHCETLIPDYLPVCPNCENNFPICIVTGRPVMSYHFWMCNVCKHKAFEQEIIRLQNCPLCHTPLYNKSQSNLNDSYY</sequence>
<dbReference type="InterPro" id="IPR057361">
    <property type="entry name" value="TPR_WDR35"/>
</dbReference>
<dbReference type="SUPFAM" id="SSF50978">
    <property type="entry name" value="WD40 repeat-like"/>
    <property type="match status" value="1"/>
</dbReference>
<evidence type="ECO:0000259" key="9">
    <source>
        <dbReference type="Pfam" id="PF23145"/>
    </source>
</evidence>
<keyword evidence="15" id="KW-1185">Reference proteome</keyword>
<dbReference type="PANTHER" id="PTHR12764:SF5">
    <property type="entry name" value="LD29485P"/>
    <property type="match status" value="1"/>
</dbReference>
<gene>
    <name evidence="14" type="ORF">TRIADDRAFT_50569</name>
</gene>
<evidence type="ECO:0000259" key="10">
    <source>
        <dbReference type="Pfam" id="PF23387"/>
    </source>
</evidence>
<evidence type="ECO:0000259" key="11">
    <source>
        <dbReference type="Pfam" id="PF23390"/>
    </source>
</evidence>